<dbReference type="Proteomes" id="UP000830167">
    <property type="component" value="Chromosome"/>
</dbReference>
<dbReference type="Gene3D" id="3.20.20.150">
    <property type="entry name" value="Divalent-metal-dependent TIM barrel enzymes"/>
    <property type="match status" value="1"/>
</dbReference>
<dbReference type="RefSeq" id="WP_347436310.1">
    <property type="nucleotide sequence ID" value="NZ_CP089291.1"/>
</dbReference>
<evidence type="ECO:0000313" key="2">
    <source>
        <dbReference type="EMBL" id="UOF89622.1"/>
    </source>
</evidence>
<dbReference type="EMBL" id="CP089291">
    <property type="protein sequence ID" value="UOF89622.1"/>
    <property type="molecule type" value="Genomic_DNA"/>
</dbReference>
<dbReference type="Pfam" id="PF01261">
    <property type="entry name" value="AP_endonuc_2"/>
    <property type="match status" value="1"/>
</dbReference>
<proteinExistence type="predicted"/>
<sequence length="277" mass="30135">MKMGVNTVLFGGYDLKTAIQYIRFTGYEGVELSSIVGMAEHVSDTASDTEIQEIRNLVGDAGLELYSVEAATDILVEANRERSKRVFERAAKLGIPIVTIGSSGVSEDEKKTQESIQAIHELAQAAGDVGIKFALKIHYGQSVYNTKTALRLMEEVKHPALGLNFDATHIGRVGDDPVAALEALKDHIIHMHIRDTLLEQLQIAPPPLQIAGRGTTPLADIVRKTIEIGYKGAVSLEIIGAKSFDLPQVVAIAAESRGYLKRLFEEAEEQTQSQVSV</sequence>
<dbReference type="InterPro" id="IPR036237">
    <property type="entry name" value="Xyl_isomerase-like_sf"/>
</dbReference>
<organism evidence="2 3">
    <name type="scientific">Fodinisporobacter ferrooxydans</name>
    <dbReference type="NCBI Taxonomy" id="2901836"/>
    <lineage>
        <taxon>Bacteria</taxon>
        <taxon>Bacillati</taxon>
        <taxon>Bacillota</taxon>
        <taxon>Bacilli</taxon>
        <taxon>Bacillales</taxon>
        <taxon>Alicyclobacillaceae</taxon>
        <taxon>Fodinisporobacter</taxon>
    </lineage>
</organism>
<keyword evidence="2" id="KW-0413">Isomerase</keyword>
<keyword evidence="3" id="KW-1185">Reference proteome</keyword>
<dbReference type="SUPFAM" id="SSF51658">
    <property type="entry name" value="Xylose isomerase-like"/>
    <property type="match status" value="1"/>
</dbReference>
<dbReference type="GO" id="GO:0016853">
    <property type="term" value="F:isomerase activity"/>
    <property type="evidence" value="ECO:0007669"/>
    <property type="project" value="UniProtKB-KW"/>
</dbReference>
<dbReference type="PANTHER" id="PTHR12110">
    <property type="entry name" value="HYDROXYPYRUVATE ISOMERASE"/>
    <property type="match status" value="1"/>
</dbReference>
<name>A0ABY4CGI0_9BACL</name>
<reference evidence="2" key="1">
    <citation type="submission" date="2021-12" db="EMBL/GenBank/DDBJ databases">
        <title>Alicyclobacillaceae gen. nov., sp. nov., isolated from chalcocite enrichment system.</title>
        <authorList>
            <person name="Jiang Z."/>
        </authorList>
    </citation>
    <scope>NUCLEOTIDE SEQUENCE</scope>
    <source>
        <strain evidence="2">MYW30-H2</strain>
    </source>
</reference>
<accession>A0ABY4CGI0</accession>
<dbReference type="InterPro" id="IPR013022">
    <property type="entry name" value="Xyl_isomerase-like_TIM-brl"/>
</dbReference>
<evidence type="ECO:0000313" key="3">
    <source>
        <dbReference type="Proteomes" id="UP000830167"/>
    </source>
</evidence>
<dbReference type="InterPro" id="IPR050312">
    <property type="entry name" value="IolE/XylAMocC-like"/>
</dbReference>
<gene>
    <name evidence="2" type="ORF">LSG31_17300</name>
</gene>
<evidence type="ECO:0000259" key="1">
    <source>
        <dbReference type="Pfam" id="PF01261"/>
    </source>
</evidence>
<protein>
    <submittedName>
        <fullName evidence="2">Sugar phosphate isomerase/epimerase</fullName>
    </submittedName>
</protein>
<feature type="domain" description="Xylose isomerase-like TIM barrel" evidence="1">
    <location>
        <begin position="22"/>
        <end position="262"/>
    </location>
</feature>
<dbReference type="PANTHER" id="PTHR12110:SF21">
    <property type="entry name" value="XYLOSE ISOMERASE-LIKE TIM BARREL DOMAIN-CONTAINING PROTEIN"/>
    <property type="match status" value="1"/>
</dbReference>